<dbReference type="AlphaFoldDB" id="A0A2D4G7F4"/>
<accession>A0A2D4G7F4</accession>
<evidence type="ECO:0000313" key="1">
    <source>
        <dbReference type="EMBL" id="LAA55659.1"/>
    </source>
</evidence>
<sequence length="105" mass="12239">MRTQDETDGIARLEVAHMQIMGFQGKLWNFYILMQSSVFPGLMSEMLVNDNGLYLHCIYFAPIFKKYTLTKIILKQNALLKIHRNIHPSFCKPQLVKMFTVESVL</sequence>
<dbReference type="EMBL" id="IACJ01118319">
    <property type="protein sequence ID" value="LAA55659.1"/>
    <property type="molecule type" value="Transcribed_RNA"/>
</dbReference>
<reference evidence="1" key="1">
    <citation type="submission" date="2017-07" db="EMBL/GenBank/DDBJ databases">
        <authorList>
            <person name="Mikheyev A."/>
            <person name="Grau M."/>
        </authorList>
    </citation>
    <scope>NUCLEOTIDE SEQUENCE</scope>
    <source>
        <tissue evidence="1">Venom_gland</tissue>
    </source>
</reference>
<proteinExistence type="predicted"/>
<name>A0A2D4G7F4_MICCO</name>
<reference evidence="1" key="2">
    <citation type="submission" date="2017-11" db="EMBL/GenBank/DDBJ databases">
        <title>Coralsnake Venomics: Analyses of Venom Gland Transcriptomes and Proteomes of Six Brazilian Taxa.</title>
        <authorList>
            <person name="Aird S.D."/>
            <person name="Jorge da Silva N."/>
            <person name="Qiu L."/>
            <person name="Villar-Briones A."/>
            <person name="Aparecida-Saddi V."/>
            <person name="Campos-Telles M.P."/>
            <person name="Grau M."/>
            <person name="Mikheyev A.S."/>
        </authorList>
    </citation>
    <scope>NUCLEOTIDE SEQUENCE</scope>
    <source>
        <tissue evidence="1">Venom_gland</tissue>
    </source>
</reference>
<organism evidence="1">
    <name type="scientific">Micrurus corallinus</name>
    <name type="common">Brazilian coral snake</name>
    <dbReference type="NCBI Taxonomy" id="54390"/>
    <lineage>
        <taxon>Eukaryota</taxon>
        <taxon>Metazoa</taxon>
        <taxon>Chordata</taxon>
        <taxon>Craniata</taxon>
        <taxon>Vertebrata</taxon>
        <taxon>Euteleostomi</taxon>
        <taxon>Lepidosauria</taxon>
        <taxon>Squamata</taxon>
        <taxon>Bifurcata</taxon>
        <taxon>Unidentata</taxon>
        <taxon>Episquamata</taxon>
        <taxon>Toxicofera</taxon>
        <taxon>Serpentes</taxon>
        <taxon>Colubroidea</taxon>
        <taxon>Elapidae</taxon>
        <taxon>Elapinae</taxon>
        <taxon>Micrurus</taxon>
    </lineage>
</organism>
<protein>
    <submittedName>
        <fullName evidence="1">Uncharacterized protein</fullName>
    </submittedName>
</protein>